<evidence type="ECO:0000256" key="2">
    <source>
        <dbReference type="ARBA" id="ARBA00004414"/>
    </source>
</evidence>
<keyword evidence="5" id="KW-0479">Metal-binding</keyword>
<name>A0A8D3CGE9_SCOMX</name>
<keyword evidence="7 8" id="KW-0472">Membrane</keyword>
<organism evidence="10 11">
    <name type="scientific">Scophthalmus maximus</name>
    <name type="common">Turbot</name>
    <name type="synonym">Psetta maxima</name>
    <dbReference type="NCBI Taxonomy" id="52904"/>
    <lineage>
        <taxon>Eukaryota</taxon>
        <taxon>Metazoa</taxon>
        <taxon>Chordata</taxon>
        <taxon>Craniata</taxon>
        <taxon>Vertebrata</taxon>
        <taxon>Euteleostomi</taxon>
        <taxon>Actinopterygii</taxon>
        <taxon>Neopterygii</taxon>
        <taxon>Teleostei</taxon>
        <taxon>Neoteleostei</taxon>
        <taxon>Acanthomorphata</taxon>
        <taxon>Carangaria</taxon>
        <taxon>Pleuronectiformes</taxon>
        <taxon>Pleuronectoidei</taxon>
        <taxon>Scophthalmidae</taxon>
        <taxon>Scophthalmus</taxon>
    </lineage>
</organism>
<dbReference type="GO" id="GO:0005634">
    <property type="term" value="C:nucleus"/>
    <property type="evidence" value="ECO:0007669"/>
    <property type="project" value="TreeGrafter"/>
</dbReference>
<evidence type="ECO:0000313" key="10">
    <source>
        <dbReference type="Ensembl" id="ENSSMAP00000046357.1"/>
    </source>
</evidence>
<gene>
    <name evidence="10" type="primary">LOC118312407</name>
</gene>
<keyword evidence="8" id="KW-0812">Transmembrane</keyword>
<dbReference type="SMART" id="SM00714">
    <property type="entry name" value="LITAF"/>
    <property type="match status" value="1"/>
</dbReference>
<reference evidence="10" key="2">
    <citation type="submission" date="2025-08" db="UniProtKB">
        <authorList>
            <consortium name="Ensembl"/>
        </authorList>
    </citation>
    <scope>IDENTIFICATION</scope>
</reference>
<dbReference type="PANTHER" id="PTHR23292:SF6">
    <property type="entry name" value="FI16602P1-RELATED"/>
    <property type="match status" value="1"/>
</dbReference>
<proteinExistence type="inferred from homology"/>
<evidence type="ECO:0000256" key="5">
    <source>
        <dbReference type="ARBA" id="ARBA00022723"/>
    </source>
</evidence>
<dbReference type="GO" id="GO:0098574">
    <property type="term" value="C:cytoplasmic side of lysosomal membrane"/>
    <property type="evidence" value="ECO:0007669"/>
    <property type="project" value="TreeGrafter"/>
</dbReference>
<sequence>MEKGERPPPTMTSAPAPPYPGPPVDYYMGANMNPPPHFVQPVRQPAYHYSPQQPQTVMPVFFYSVTQMVCPRCQTTVLTNIVYKNGLLTWLICGILGVFLFWPCCFIPFCVDACKDVEHTCPICNTVLHIHKRT</sequence>
<dbReference type="InterPro" id="IPR037519">
    <property type="entry name" value="LITAF_fam"/>
</dbReference>
<protein>
    <submittedName>
        <fullName evidence="10">Si:ch211-202h22.7</fullName>
    </submittedName>
</protein>
<reference evidence="10" key="1">
    <citation type="submission" date="2023-05" db="EMBL/GenBank/DDBJ databases">
        <title>High-quality long-read genome of Scophthalmus maximus.</title>
        <authorList>
            <person name="Lien S."/>
            <person name="Martinez P."/>
        </authorList>
    </citation>
    <scope>NUCLEOTIDE SEQUENCE [LARGE SCALE GENOMIC DNA]</scope>
</reference>
<keyword evidence="6" id="KW-0862">Zinc</keyword>
<evidence type="ECO:0000256" key="6">
    <source>
        <dbReference type="ARBA" id="ARBA00022833"/>
    </source>
</evidence>
<comment type="similarity">
    <text evidence="4">Belongs to the CDIP1/LITAF family.</text>
</comment>
<dbReference type="Pfam" id="PF10601">
    <property type="entry name" value="zf-LITAF-like"/>
    <property type="match status" value="1"/>
</dbReference>
<dbReference type="GeneTree" id="ENSGT00940000155366"/>
<feature type="domain" description="LITAF" evidence="9">
    <location>
        <begin position="52"/>
        <end position="133"/>
    </location>
</feature>
<dbReference type="PANTHER" id="PTHR23292">
    <property type="entry name" value="LIPOPOLYSACCHARIDE-INDUCED TUMOR NECROSIS FACTOR-ALPHA FACTOR"/>
    <property type="match status" value="1"/>
</dbReference>
<dbReference type="GO" id="GO:0098560">
    <property type="term" value="C:cytoplasmic side of late endosome membrane"/>
    <property type="evidence" value="ECO:0007669"/>
    <property type="project" value="TreeGrafter"/>
</dbReference>
<dbReference type="AlphaFoldDB" id="A0A8D3CGE9"/>
<dbReference type="Proteomes" id="UP000694558">
    <property type="component" value="Chromosome 8"/>
</dbReference>
<evidence type="ECO:0000256" key="8">
    <source>
        <dbReference type="SAM" id="Phobius"/>
    </source>
</evidence>
<comment type="subcellular location">
    <subcellularLocation>
        <location evidence="1">Endosome membrane</location>
        <topology evidence="1">Peripheral membrane protein</topology>
        <orientation evidence="1">Cytoplasmic side</orientation>
    </subcellularLocation>
    <subcellularLocation>
        <location evidence="2">Late endosome membrane</location>
    </subcellularLocation>
    <subcellularLocation>
        <location evidence="3">Lysosome membrane</location>
        <topology evidence="3">Peripheral membrane protein</topology>
        <orientation evidence="3">Cytoplasmic side</orientation>
    </subcellularLocation>
</comment>
<feature type="transmembrane region" description="Helical" evidence="8">
    <location>
        <begin position="87"/>
        <end position="109"/>
    </location>
</feature>
<dbReference type="InterPro" id="IPR006629">
    <property type="entry name" value="LITAF"/>
</dbReference>
<evidence type="ECO:0000256" key="7">
    <source>
        <dbReference type="ARBA" id="ARBA00023136"/>
    </source>
</evidence>
<dbReference type="Ensembl" id="ENSSMAT00000063950.1">
    <property type="protein sequence ID" value="ENSSMAP00000046357.1"/>
    <property type="gene ID" value="ENSSMAG00000027722.1"/>
</dbReference>
<evidence type="ECO:0000256" key="1">
    <source>
        <dbReference type="ARBA" id="ARBA00004125"/>
    </source>
</evidence>
<evidence type="ECO:0000256" key="3">
    <source>
        <dbReference type="ARBA" id="ARBA00004630"/>
    </source>
</evidence>
<evidence type="ECO:0000256" key="4">
    <source>
        <dbReference type="ARBA" id="ARBA00005975"/>
    </source>
</evidence>
<evidence type="ECO:0000259" key="9">
    <source>
        <dbReference type="PROSITE" id="PS51837"/>
    </source>
</evidence>
<evidence type="ECO:0000313" key="11">
    <source>
        <dbReference type="Proteomes" id="UP000694558"/>
    </source>
</evidence>
<accession>A0A8D3CGE9</accession>
<dbReference type="GO" id="GO:0008270">
    <property type="term" value="F:zinc ion binding"/>
    <property type="evidence" value="ECO:0007669"/>
    <property type="project" value="TreeGrafter"/>
</dbReference>
<keyword evidence="8" id="KW-1133">Transmembrane helix</keyword>
<dbReference type="PROSITE" id="PS51837">
    <property type="entry name" value="LITAF"/>
    <property type="match status" value="1"/>
</dbReference>